<dbReference type="EMBL" id="OU912926">
    <property type="protein sequence ID" value="CAG9932824.1"/>
    <property type="molecule type" value="Genomic_DNA"/>
</dbReference>
<protein>
    <submittedName>
        <fullName evidence="2">G:T/U mismatch-specific uracil/thymine DNA-glycosylase</fullName>
    </submittedName>
</protein>
<keyword evidence="3" id="KW-1185">Reference proteome</keyword>
<evidence type="ECO:0000259" key="1">
    <source>
        <dbReference type="SMART" id="SM00986"/>
    </source>
</evidence>
<dbReference type="Pfam" id="PF03167">
    <property type="entry name" value="UDG"/>
    <property type="match status" value="1"/>
</dbReference>
<dbReference type="Gene3D" id="3.40.470.10">
    <property type="entry name" value="Uracil-DNA glycosylase-like domain"/>
    <property type="match status" value="1"/>
</dbReference>
<feature type="domain" description="Uracil-DNA glycosylase-like" evidence="1">
    <location>
        <begin position="43"/>
        <end position="200"/>
    </location>
</feature>
<proteinExistence type="predicted"/>
<dbReference type="InterPro" id="IPR026353">
    <property type="entry name" value="Hypoxan-DNA_Glyclase"/>
</dbReference>
<accession>A0ABM8YZ90</accession>
<gene>
    <name evidence="2" type="ORF">NTG6680_1571</name>
</gene>
<dbReference type="NCBIfam" id="TIGR04274">
    <property type="entry name" value="hypoxanDNAglyco"/>
    <property type="match status" value="1"/>
</dbReference>
<dbReference type="SUPFAM" id="SSF52141">
    <property type="entry name" value="Uracil-DNA glycosylase-like"/>
    <property type="match status" value="1"/>
</dbReference>
<evidence type="ECO:0000313" key="2">
    <source>
        <dbReference type="EMBL" id="CAG9932824.1"/>
    </source>
</evidence>
<dbReference type="InterPro" id="IPR005122">
    <property type="entry name" value="Uracil-DNA_glycosylase-like"/>
</dbReference>
<dbReference type="SMART" id="SM00987">
    <property type="entry name" value="UreE_C"/>
    <property type="match status" value="1"/>
</dbReference>
<dbReference type="SMART" id="SM00986">
    <property type="entry name" value="UDG"/>
    <property type="match status" value="1"/>
</dbReference>
<reference evidence="2 3" key="1">
    <citation type="submission" date="2021-10" db="EMBL/GenBank/DDBJ databases">
        <authorList>
            <person name="Koch H."/>
        </authorList>
    </citation>
    <scope>NUCLEOTIDE SEQUENCE [LARGE SCALE GENOMIC DNA]</scope>
    <source>
        <strain evidence="2">6680</strain>
    </source>
</reference>
<name>A0ABM8YZ90_9PROT</name>
<evidence type="ECO:0000313" key="3">
    <source>
        <dbReference type="Proteomes" id="UP000839052"/>
    </source>
</evidence>
<dbReference type="Proteomes" id="UP000839052">
    <property type="component" value="Chromosome"/>
</dbReference>
<organism evidence="2 3">
    <name type="scientific">Candidatus Nitrotoga arctica</name>
    <dbReference type="NCBI Taxonomy" id="453162"/>
    <lineage>
        <taxon>Bacteria</taxon>
        <taxon>Pseudomonadati</taxon>
        <taxon>Pseudomonadota</taxon>
        <taxon>Betaproteobacteria</taxon>
        <taxon>Nitrosomonadales</taxon>
        <taxon>Gallionellaceae</taxon>
        <taxon>Candidatus Nitrotoga</taxon>
    </lineage>
</organism>
<sequence length="201" mass="22935">MACNKHNFFWKSVTPCYFDRNKKASNDQMIIEDPPIAHIHSFPPIERNNSSVLILGTMPGKASLHAQQYYAHPRNVFWKIIREILGGKDVNSYEARTSSIIAARIALWDVLKSCRRESSLDSDIDHDTIMLNDFASFFENHPHIHRVCFNGAKAESLYMKLVQPFLQNSSDIEYIRLPSTSPANAATSFDEKLGAWKAITY</sequence>
<dbReference type="CDD" id="cd10032">
    <property type="entry name" value="UDG-F6_HDG"/>
    <property type="match status" value="1"/>
</dbReference>
<dbReference type="InterPro" id="IPR036895">
    <property type="entry name" value="Uracil-DNA_glycosylase-like_sf"/>
</dbReference>